<dbReference type="EMBL" id="ADBJ01000017">
    <property type="protein sequence ID" value="EFA83086.1"/>
    <property type="molecule type" value="Genomic_DNA"/>
</dbReference>
<evidence type="ECO:0000313" key="1">
    <source>
        <dbReference type="EMBL" id="EFA83086.1"/>
    </source>
</evidence>
<dbReference type="InParanoid" id="D3B5D8"/>
<reference evidence="1 2" key="1">
    <citation type="journal article" date="2011" name="Genome Res.">
        <title>Phylogeny-wide analysis of social amoeba genomes highlights ancient origins for complex intercellular communication.</title>
        <authorList>
            <person name="Heidel A.J."/>
            <person name="Lawal H.M."/>
            <person name="Felder M."/>
            <person name="Schilde C."/>
            <person name="Helps N.R."/>
            <person name="Tunggal B."/>
            <person name="Rivero F."/>
            <person name="John U."/>
            <person name="Schleicher M."/>
            <person name="Eichinger L."/>
            <person name="Platzer M."/>
            <person name="Noegel A.A."/>
            <person name="Schaap P."/>
            <person name="Gloeckner G."/>
        </authorList>
    </citation>
    <scope>NUCLEOTIDE SEQUENCE [LARGE SCALE GENOMIC DNA]</scope>
    <source>
        <strain evidence="2">ATCC 26659 / Pp 5 / PN500</strain>
    </source>
</reference>
<comment type="caution">
    <text evidence="1">The sequence shown here is derived from an EMBL/GenBank/DDBJ whole genome shotgun (WGS) entry which is preliminary data.</text>
</comment>
<evidence type="ECO:0000313" key="2">
    <source>
        <dbReference type="Proteomes" id="UP000001396"/>
    </source>
</evidence>
<proteinExistence type="predicted"/>
<protein>
    <submittedName>
        <fullName evidence="1">Uncharacterized protein</fullName>
    </submittedName>
</protein>
<keyword evidence="2" id="KW-1185">Reference proteome</keyword>
<name>D3B5D8_HETP5</name>
<gene>
    <name evidence="1" type="ORF">PPL_03875</name>
</gene>
<organism evidence="1 2">
    <name type="scientific">Heterostelium pallidum (strain ATCC 26659 / Pp 5 / PN500)</name>
    <name type="common">Cellular slime mold</name>
    <name type="synonym">Polysphondylium pallidum</name>
    <dbReference type="NCBI Taxonomy" id="670386"/>
    <lineage>
        <taxon>Eukaryota</taxon>
        <taxon>Amoebozoa</taxon>
        <taxon>Evosea</taxon>
        <taxon>Eumycetozoa</taxon>
        <taxon>Dictyostelia</taxon>
        <taxon>Acytosteliales</taxon>
        <taxon>Acytosteliaceae</taxon>
        <taxon>Heterostelium</taxon>
    </lineage>
</organism>
<sequence>MVSHIYLNNNLKMIISHLPRYRYEVGYLKWRCHHATIITVNIILTNQIDSIPTEYQAKKNDSTAYSSLGFNNNHPDNTSVTT</sequence>
<dbReference type="RefSeq" id="XP_020435203.1">
    <property type="nucleotide sequence ID" value="XM_020574789.1"/>
</dbReference>
<accession>D3B5D8</accession>
<dbReference type="GeneID" id="31359362"/>
<dbReference type="Proteomes" id="UP000001396">
    <property type="component" value="Unassembled WGS sequence"/>
</dbReference>
<dbReference type="AlphaFoldDB" id="D3B5D8"/>